<dbReference type="EMBL" id="BRZM01000066">
    <property type="protein sequence ID" value="GLD64071.1"/>
    <property type="molecule type" value="Genomic_DNA"/>
</dbReference>
<dbReference type="AlphaFoldDB" id="A0AAD3N317"/>
<keyword evidence="1" id="KW-0732">Signal</keyword>
<evidence type="ECO:0000313" key="3">
    <source>
        <dbReference type="EMBL" id="GLD64071.1"/>
    </source>
</evidence>
<accession>A0AAD3N317</accession>
<protein>
    <recommendedName>
        <fullName evidence="2">Ig-like domain-containing protein</fullName>
    </recommendedName>
</protein>
<organism evidence="3 4">
    <name type="scientific">Lates japonicus</name>
    <name type="common">Japanese lates</name>
    <dbReference type="NCBI Taxonomy" id="270547"/>
    <lineage>
        <taxon>Eukaryota</taxon>
        <taxon>Metazoa</taxon>
        <taxon>Chordata</taxon>
        <taxon>Craniata</taxon>
        <taxon>Vertebrata</taxon>
        <taxon>Euteleostomi</taxon>
        <taxon>Actinopterygii</taxon>
        <taxon>Neopterygii</taxon>
        <taxon>Teleostei</taxon>
        <taxon>Neoteleostei</taxon>
        <taxon>Acanthomorphata</taxon>
        <taxon>Carangaria</taxon>
        <taxon>Carangaria incertae sedis</taxon>
        <taxon>Centropomidae</taxon>
        <taxon>Lates</taxon>
    </lineage>
</organism>
<sequence length="70" mass="7668">MKLLLSSLLLASLCALSSWSVSSTGTLVVTQTRDVSVMEGETVNISCCWEGQSDRVKFNWLKNQTAVTNE</sequence>
<feature type="signal peptide" evidence="1">
    <location>
        <begin position="1"/>
        <end position="23"/>
    </location>
</feature>
<dbReference type="SUPFAM" id="SSF48726">
    <property type="entry name" value="Immunoglobulin"/>
    <property type="match status" value="1"/>
</dbReference>
<dbReference type="InterPro" id="IPR036179">
    <property type="entry name" value="Ig-like_dom_sf"/>
</dbReference>
<evidence type="ECO:0000256" key="1">
    <source>
        <dbReference type="SAM" id="SignalP"/>
    </source>
</evidence>
<comment type="caution">
    <text evidence="3">The sequence shown here is derived from an EMBL/GenBank/DDBJ whole genome shotgun (WGS) entry which is preliminary data.</text>
</comment>
<feature type="domain" description="Ig-like" evidence="2">
    <location>
        <begin position="25"/>
        <end position="70"/>
    </location>
</feature>
<proteinExistence type="predicted"/>
<evidence type="ECO:0000313" key="4">
    <source>
        <dbReference type="Proteomes" id="UP001279410"/>
    </source>
</evidence>
<name>A0AAD3N317_LATJO</name>
<gene>
    <name evidence="3" type="ORF">AKAME5_001563400</name>
</gene>
<feature type="non-terminal residue" evidence="3">
    <location>
        <position position="70"/>
    </location>
</feature>
<dbReference type="Gene3D" id="2.60.40.10">
    <property type="entry name" value="Immunoglobulins"/>
    <property type="match status" value="1"/>
</dbReference>
<dbReference type="Proteomes" id="UP001279410">
    <property type="component" value="Unassembled WGS sequence"/>
</dbReference>
<keyword evidence="4" id="KW-1185">Reference proteome</keyword>
<reference evidence="3" key="1">
    <citation type="submission" date="2022-08" db="EMBL/GenBank/DDBJ databases">
        <title>Genome sequencing of akame (Lates japonicus).</title>
        <authorList>
            <person name="Hashiguchi Y."/>
            <person name="Takahashi H."/>
        </authorList>
    </citation>
    <scope>NUCLEOTIDE SEQUENCE</scope>
    <source>
        <strain evidence="3">Kochi</strain>
    </source>
</reference>
<dbReference type="InterPro" id="IPR013783">
    <property type="entry name" value="Ig-like_fold"/>
</dbReference>
<evidence type="ECO:0000259" key="2">
    <source>
        <dbReference type="PROSITE" id="PS50835"/>
    </source>
</evidence>
<dbReference type="InterPro" id="IPR007110">
    <property type="entry name" value="Ig-like_dom"/>
</dbReference>
<feature type="chain" id="PRO_5042026033" description="Ig-like domain-containing protein" evidence="1">
    <location>
        <begin position="24"/>
        <end position="70"/>
    </location>
</feature>
<dbReference type="PROSITE" id="PS50835">
    <property type="entry name" value="IG_LIKE"/>
    <property type="match status" value="1"/>
</dbReference>